<protein>
    <submittedName>
        <fullName evidence="1">Uncharacterized protein</fullName>
    </submittedName>
</protein>
<proteinExistence type="predicted"/>
<sequence length="62" mass="6854">MKKEFKEAMYVAGYYLSISDSKKEAFEKAKADGALVGDFGSDVADGIRCYPNMAMGIYNENN</sequence>
<name>A0A8S5T4K8_9CAUD</name>
<reference evidence="1" key="1">
    <citation type="journal article" date="2021" name="Proc. Natl. Acad. Sci. U.S.A.">
        <title>A Catalog of Tens of Thousands of Viruses from Human Metagenomes Reveals Hidden Associations with Chronic Diseases.</title>
        <authorList>
            <person name="Tisza M.J."/>
            <person name="Buck C.B."/>
        </authorList>
    </citation>
    <scope>NUCLEOTIDE SEQUENCE</scope>
    <source>
        <strain evidence="1">Ctn8e14</strain>
    </source>
</reference>
<evidence type="ECO:0000313" key="1">
    <source>
        <dbReference type="EMBL" id="DAF58174.1"/>
    </source>
</evidence>
<dbReference type="EMBL" id="BK032747">
    <property type="protein sequence ID" value="DAF58174.1"/>
    <property type="molecule type" value="Genomic_DNA"/>
</dbReference>
<accession>A0A8S5T4K8</accession>
<organism evidence="1">
    <name type="scientific">Siphoviridae sp. ctn8e14</name>
    <dbReference type="NCBI Taxonomy" id="2827936"/>
    <lineage>
        <taxon>Viruses</taxon>
        <taxon>Duplodnaviria</taxon>
        <taxon>Heunggongvirae</taxon>
        <taxon>Uroviricota</taxon>
        <taxon>Caudoviricetes</taxon>
    </lineage>
</organism>